<comment type="caution">
    <text evidence="1">The sequence shown here is derived from an EMBL/GenBank/DDBJ whole genome shotgun (WGS) entry which is preliminary data.</text>
</comment>
<dbReference type="InterPro" id="IPR036397">
    <property type="entry name" value="RNaseH_sf"/>
</dbReference>
<dbReference type="Proteomes" id="UP001162131">
    <property type="component" value="Unassembled WGS sequence"/>
</dbReference>
<sequence>MGDKPFYIGESLMYSPVLLAETASQAIGAVARIMQMSTAISLSVEIIQNDQNLQISCITIHAWNGPVYIFDLLSGGVAMVNGPRGLRALLECPTIMKIVFNCQDIAQWLWKSFKIRLGFAADAAIAYKMFENIEDSEKLNANEFSKKIENTEIPFWENIKEEITVKNNKDFWKQRPLLYHMHSYLSGYVILLIKGWDDVRGYLNDEQVYQIFQNTQQMLAKIYPALKNEGYERTENYSKFEFKSNLNNFTLDRISVEYVLNKILNQPGTEPLK</sequence>
<organism evidence="1 2">
    <name type="scientific">Blepharisma stoltei</name>
    <dbReference type="NCBI Taxonomy" id="1481888"/>
    <lineage>
        <taxon>Eukaryota</taxon>
        <taxon>Sar</taxon>
        <taxon>Alveolata</taxon>
        <taxon>Ciliophora</taxon>
        <taxon>Postciliodesmatophora</taxon>
        <taxon>Heterotrichea</taxon>
        <taxon>Heterotrichida</taxon>
        <taxon>Blepharismidae</taxon>
        <taxon>Blepharisma</taxon>
    </lineage>
</organism>
<reference evidence="1" key="1">
    <citation type="submission" date="2021-09" db="EMBL/GenBank/DDBJ databases">
        <authorList>
            <consortium name="AG Swart"/>
            <person name="Singh M."/>
            <person name="Singh A."/>
            <person name="Seah K."/>
            <person name="Emmerich C."/>
        </authorList>
    </citation>
    <scope>NUCLEOTIDE SEQUENCE</scope>
    <source>
        <strain evidence="1">ATCC30299</strain>
    </source>
</reference>
<accession>A0AAU9KC68</accession>
<evidence type="ECO:0000313" key="2">
    <source>
        <dbReference type="Proteomes" id="UP001162131"/>
    </source>
</evidence>
<proteinExistence type="predicted"/>
<protein>
    <recommendedName>
        <fullName evidence="3">3'-5' exonuclease domain-containing protein</fullName>
    </recommendedName>
</protein>
<keyword evidence="2" id="KW-1185">Reference proteome</keyword>
<dbReference type="EMBL" id="CAJZBQ010000056">
    <property type="protein sequence ID" value="CAG9333180.1"/>
    <property type="molecule type" value="Genomic_DNA"/>
</dbReference>
<dbReference type="PANTHER" id="PTHR46814:SF1">
    <property type="entry name" value="EGALITARIAN, ISOFORM B"/>
    <property type="match status" value="1"/>
</dbReference>
<dbReference type="GO" id="GO:0003676">
    <property type="term" value="F:nucleic acid binding"/>
    <property type="evidence" value="ECO:0007669"/>
    <property type="project" value="InterPro"/>
</dbReference>
<name>A0AAU9KC68_9CILI</name>
<evidence type="ECO:0000313" key="1">
    <source>
        <dbReference type="EMBL" id="CAG9333180.1"/>
    </source>
</evidence>
<dbReference type="AlphaFoldDB" id="A0AAU9KC68"/>
<dbReference type="Gene3D" id="3.30.420.10">
    <property type="entry name" value="Ribonuclease H-like superfamily/Ribonuclease H"/>
    <property type="match status" value="1"/>
</dbReference>
<dbReference type="InterPro" id="IPR012337">
    <property type="entry name" value="RNaseH-like_sf"/>
</dbReference>
<dbReference type="PANTHER" id="PTHR46814">
    <property type="entry name" value="EGALITARIAN, ISOFORM B"/>
    <property type="match status" value="1"/>
</dbReference>
<evidence type="ECO:0008006" key="3">
    <source>
        <dbReference type="Google" id="ProtNLM"/>
    </source>
</evidence>
<dbReference type="SUPFAM" id="SSF53098">
    <property type="entry name" value="Ribonuclease H-like"/>
    <property type="match status" value="1"/>
</dbReference>
<gene>
    <name evidence="1" type="ORF">BSTOLATCC_MIC57999</name>
</gene>